<dbReference type="RefSeq" id="WP_119783633.1">
    <property type="nucleotide sequence ID" value="NZ_QYUQ01000002.1"/>
</dbReference>
<name>A0A3A3FVE2_9BURK</name>
<gene>
    <name evidence="6" type="ORF">D3878_00165</name>
</gene>
<evidence type="ECO:0000256" key="1">
    <source>
        <dbReference type="ARBA" id="ARBA00023002"/>
    </source>
</evidence>
<dbReference type="SUPFAM" id="SSF48179">
    <property type="entry name" value="6-phosphogluconate dehydrogenase C-terminal domain-like"/>
    <property type="match status" value="1"/>
</dbReference>
<dbReference type="OrthoDB" id="9777604at2"/>
<feature type="domain" description="6-phosphogluconate dehydrogenase NADP-binding" evidence="4">
    <location>
        <begin position="3"/>
        <end position="160"/>
    </location>
</feature>
<evidence type="ECO:0000259" key="5">
    <source>
        <dbReference type="Pfam" id="PF14833"/>
    </source>
</evidence>
<proteinExistence type="predicted"/>
<dbReference type="InterPro" id="IPR008927">
    <property type="entry name" value="6-PGluconate_DH-like_C_sf"/>
</dbReference>
<dbReference type="GO" id="GO:0051287">
    <property type="term" value="F:NAD binding"/>
    <property type="evidence" value="ECO:0007669"/>
    <property type="project" value="InterPro"/>
</dbReference>
<dbReference type="SUPFAM" id="SSF51735">
    <property type="entry name" value="NAD(P)-binding Rossmann-fold domains"/>
    <property type="match status" value="1"/>
</dbReference>
<dbReference type="InterPro" id="IPR006115">
    <property type="entry name" value="6PGDH_NADP-bd"/>
</dbReference>
<dbReference type="Gene3D" id="1.10.1040.10">
    <property type="entry name" value="N-(1-d-carboxylethyl)-l-norvaline Dehydrogenase, domain 2"/>
    <property type="match status" value="1"/>
</dbReference>
<dbReference type="PANTHER" id="PTHR22981:SF7">
    <property type="entry name" value="3-HYDROXYISOBUTYRATE DEHYDROGENASE, MITOCHONDRIAL"/>
    <property type="match status" value="1"/>
</dbReference>
<keyword evidence="7" id="KW-1185">Reference proteome</keyword>
<organism evidence="6 7">
    <name type="scientific">Noviherbaspirillum sedimenti</name>
    <dbReference type="NCBI Taxonomy" id="2320865"/>
    <lineage>
        <taxon>Bacteria</taxon>
        <taxon>Pseudomonadati</taxon>
        <taxon>Pseudomonadota</taxon>
        <taxon>Betaproteobacteria</taxon>
        <taxon>Burkholderiales</taxon>
        <taxon>Oxalobacteraceae</taxon>
        <taxon>Noviherbaspirillum</taxon>
    </lineage>
</organism>
<dbReference type="Proteomes" id="UP000266327">
    <property type="component" value="Unassembled WGS sequence"/>
</dbReference>
<dbReference type="InterPro" id="IPR036291">
    <property type="entry name" value="NAD(P)-bd_dom_sf"/>
</dbReference>
<dbReference type="GO" id="GO:0016054">
    <property type="term" value="P:organic acid catabolic process"/>
    <property type="evidence" value="ECO:0007669"/>
    <property type="project" value="UniProtKB-ARBA"/>
</dbReference>
<feature type="domain" description="3-hydroxyisobutyrate dehydrogenase-like NAD-binding" evidence="5">
    <location>
        <begin position="164"/>
        <end position="284"/>
    </location>
</feature>
<evidence type="ECO:0000259" key="4">
    <source>
        <dbReference type="Pfam" id="PF03446"/>
    </source>
</evidence>
<feature type="active site" evidence="3">
    <location>
        <position position="170"/>
    </location>
</feature>
<evidence type="ECO:0000256" key="3">
    <source>
        <dbReference type="PIRSR" id="PIRSR000103-1"/>
    </source>
</evidence>
<protein>
    <submittedName>
        <fullName evidence="6">NAD(P)-dependent oxidoreductase</fullName>
    </submittedName>
</protein>
<dbReference type="EMBL" id="QYUQ01000002">
    <property type="protein sequence ID" value="RJG00178.1"/>
    <property type="molecule type" value="Genomic_DNA"/>
</dbReference>
<evidence type="ECO:0000313" key="6">
    <source>
        <dbReference type="EMBL" id="RJG00178.1"/>
    </source>
</evidence>
<dbReference type="InterPro" id="IPR029154">
    <property type="entry name" value="HIBADH-like_NADP-bd"/>
</dbReference>
<dbReference type="PANTHER" id="PTHR22981">
    <property type="entry name" value="3-HYDROXYISOBUTYRATE DEHYDROGENASE-RELATED"/>
    <property type="match status" value="1"/>
</dbReference>
<dbReference type="InterPro" id="IPR015815">
    <property type="entry name" value="HIBADH-related"/>
</dbReference>
<keyword evidence="2" id="KW-0520">NAD</keyword>
<evidence type="ECO:0000313" key="7">
    <source>
        <dbReference type="Proteomes" id="UP000266327"/>
    </source>
</evidence>
<dbReference type="GO" id="GO:0016616">
    <property type="term" value="F:oxidoreductase activity, acting on the CH-OH group of donors, NAD or NADP as acceptor"/>
    <property type="evidence" value="ECO:0007669"/>
    <property type="project" value="TreeGrafter"/>
</dbReference>
<comment type="caution">
    <text evidence="6">The sequence shown here is derived from an EMBL/GenBank/DDBJ whole genome shotgun (WGS) entry which is preliminary data.</text>
</comment>
<dbReference type="InterPro" id="IPR013328">
    <property type="entry name" value="6PGD_dom2"/>
</dbReference>
<keyword evidence="1" id="KW-0560">Oxidoreductase</keyword>
<dbReference type="InterPro" id="IPR002204">
    <property type="entry name" value="3-OH-isobutyrate_DH-rel_CS"/>
</dbReference>
<dbReference type="PROSITE" id="PS00895">
    <property type="entry name" value="3_HYDROXYISOBUT_DH"/>
    <property type="match status" value="1"/>
</dbReference>
<dbReference type="Pfam" id="PF03446">
    <property type="entry name" value="NAD_binding_2"/>
    <property type="match status" value="1"/>
</dbReference>
<dbReference type="Pfam" id="PF14833">
    <property type="entry name" value="NAD_binding_11"/>
    <property type="match status" value="1"/>
</dbReference>
<reference evidence="7" key="1">
    <citation type="submission" date="2018-09" db="EMBL/GenBank/DDBJ databases">
        <authorList>
            <person name="Zhu H."/>
        </authorList>
    </citation>
    <scope>NUCLEOTIDE SEQUENCE [LARGE SCALE GENOMIC DNA]</scope>
    <source>
        <strain evidence="7">K1S02-23</strain>
    </source>
</reference>
<dbReference type="AlphaFoldDB" id="A0A3A3FVE2"/>
<sequence>MELGFVGLGAMGLPMVQRLLAAKHSVVVFDLNRDAVATAVAQGAIAAASPLEVASLVETVFVSLPTPAIVRNVVTATGGLIDGTRIRHYIDLSTTGGQTAKDMAERLAARGIASLDAPVSGGTEGAKNGTLAIMISGEEALFESLRPVFEVIGKNLFHVGRDIGQAQTMKLINNLLAATAVAASSEALVMGAKAGLSAETMLNVINVSSGRNMATEKYFPAAVLTRRFDFGFKTELMYKDVRLCVEEAEALGVPMWIAGTVKQVWGFATSQNAGKEDMTAIIKFTEGWAGVEVKS</sequence>
<accession>A0A3A3FVE2</accession>
<dbReference type="GO" id="GO:0050661">
    <property type="term" value="F:NADP binding"/>
    <property type="evidence" value="ECO:0007669"/>
    <property type="project" value="InterPro"/>
</dbReference>
<dbReference type="Gene3D" id="3.40.50.720">
    <property type="entry name" value="NAD(P)-binding Rossmann-like Domain"/>
    <property type="match status" value="1"/>
</dbReference>
<evidence type="ECO:0000256" key="2">
    <source>
        <dbReference type="ARBA" id="ARBA00023027"/>
    </source>
</evidence>
<dbReference type="PIRSF" id="PIRSF000103">
    <property type="entry name" value="HIBADH"/>
    <property type="match status" value="1"/>
</dbReference>